<feature type="domain" description="DUF58" evidence="1">
    <location>
        <begin position="183"/>
        <end position="346"/>
    </location>
</feature>
<gene>
    <name evidence="2" type="ORF">JQM67_02585</name>
</gene>
<keyword evidence="3" id="KW-1185">Reference proteome</keyword>
<dbReference type="EMBL" id="JAFBIT010000001">
    <property type="protein sequence ID" value="MCF2651494.1"/>
    <property type="molecule type" value="Genomic_DNA"/>
</dbReference>
<organism evidence="2 3">
    <name type="scientific">Anaeromassilibacillus senegalensis</name>
    <dbReference type="NCBI Taxonomy" id="1673717"/>
    <lineage>
        <taxon>Bacteria</taxon>
        <taxon>Bacillati</taxon>
        <taxon>Bacillota</taxon>
        <taxon>Clostridia</taxon>
        <taxon>Eubacteriales</taxon>
        <taxon>Acutalibacteraceae</taxon>
        <taxon>Anaeromassilibacillus</taxon>
    </lineage>
</organism>
<dbReference type="InterPro" id="IPR002881">
    <property type="entry name" value="DUF58"/>
</dbReference>
<dbReference type="PANTHER" id="PTHR34351:SF2">
    <property type="entry name" value="DUF58 DOMAIN-CONTAINING PROTEIN"/>
    <property type="match status" value="1"/>
</dbReference>
<reference evidence="2 3" key="1">
    <citation type="submission" date="2020-12" db="EMBL/GenBank/DDBJ databases">
        <title>Whole genome sequences of gut porcine anaerobes.</title>
        <authorList>
            <person name="Kubasova T."/>
            <person name="Jahodarova E."/>
            <person name="Rychlik I."/>
        </authorList>
    </citation>
    <scope>NUCLEOTIDE SEQUENCE [LARGE SCALE GENOMIC DNA]</scope>
    <source>
        <strain evidence="2 3">An867</strain>
    </source>
</reference>
<proteinExistence type="predicted"/>
<protein>
    <submittedName>
        <fullName evidence="2">DUF58 domain-containing protein</fullName>
    </submittedName>
</protein>
<dbReference type="Pfam" id="PF01882">
    <property type="entry name" value="DUF58"/>
    <property type="match status" value="1"/>
</dbReference>
<evidence type="ECO:0000259" key="1">
    <source>
        <dbReference type="Pfam" id="PF01882"/>
    </source>
</evidence>
<dbReference type="Proteomes" id="UP001299220">
    <property type="component" value="Unassembled WGS sequence"/>
</dbReference>
<evidence type="ECO:0000313" key="2">
    <source>
        <dbReference type="EMBL" id="MCF2651494.1"/>
    </source>
</evidence>
<dbReference type="RefSeq" id="WP_235322507.1">
    <property type="nucleotide sequence ID" value="NZ_JAFBIT010000001.1"/>
</dbReference>
<evidence type="ECO:0000313" key="3">
    <source>
        <dbReference type="Proteomes" id="UP001299220"/>
    </source>
</evidence>
<dbReference type="PANTHER" id="PTHR34351">
    <property type="entry name" value="SLR1927 PROTEIN-RELATED"/>
    <property type="match status" value="1"/>
</dbReference>
<accession>A0ABS9CKC3</accession>
<sequence>MVTILILLLLLAAIFLAQKYIFRSRWNKNLDIQIAFDREYVFCGEDANLVETIVNNKYLPLPVLEVGFDMSRWLAFRDEENSTVSDMTYRRDIFTASVKQRITRTLPFKAKKRGYYRIQSTTVTSHDLLMSEKLVAHIPQTSEFFVLPAHLSVSQIRIPYSKIMGMLVSRRRVYDDPFEFAGIRDYRRTDPMKHINWKASARSGSLLVNQHESTLSQKVVLLLDSSGTGSSITDALNEVSISIAAELCERMLADGISVTILGNGLDVLTGKALNTGELSGRSTALYMRKLLARITCRNDLPPMLDLLQAAREHSGKENNLYILISKEQKTRLLPAFEALAGEHEAIWILPEDRNMPERNKMTDTSKRVEIVRWSV</sequence>
<comment type="caution">
    <text evidence="2">The sequence shown here is derived from an EMBL/GenBank/DDBJ whole genome shotgun (WGS) entry which is preliminary data.</text>
</comment>
<name>A0ABS9CKC3_9FIRM</name>